<dbReference type="InterPro" id="IPR021276">
    <property type="entry name" value="DUF2855"/>
</dbReference>
<evidence type="ECO:0000313" key="1">
    <source>
        <dbReference type="EMBL" id="KAL1601699.1"/>
    </source>
</evidence>
<keyword evidence="2" id="KW-1185">Reference proteome</keyword>
<gene>
    <name evidence="1" type="ORF">SLS60_006614</name>
</gene>
<accession>A0ABR3RBA7</accession>
<dbReference type="Pfam" id="PF11017">
    <property type="entry name" value="DUF2855"/>
    <property type="match status" value="1"/>
</dbReference>
<dbReference type="EMBL" id="JAKJXO020000008">
    <property type="protein sequence ID" value="KAL1601699.1"/>
    <property type="molecule type" value="Genomic_DNA"/>
</dbReference>
<sequence length="412" mass="45495">MAQSSVIHVFDQGDYSKHRLVTIPPTDPQPLSPSSLRLRTRILGQTTNNLTYANLGFALGWWDVYPIPENTPAPYNDRSKYATIAGWGYADVVESTVPDISTGSSVYGYLHVGTGTWNVSIEQTGMTNQILVTSPHRQHLWKIYNRLSVHPSLEKLEKGNGQDVLGWDALMTALFGTSYNLSTFGFAWDDSLRIHPMGEGEWSAEDANIDDALVVVLNASGKTGMSFAYALRHARPKAHQPRTIVGVGSDKSRPLLEQSGFYDEVLLNGDAERVKELVGKEKPRKVVLLDFGARPGAMASYTETLSSTGVPLARFFVGGDNRPAKPSDLMQARGERGEGVQVNANTLREKGIEVGGEKYFTDFDKAWGGFVNQGAIKGTKLVWNEGMEGWEKGWEAFCKDEVRSDEGRVYRL</sequence>
<proteinExistence type="predicted"/>
<protein>
    <submittedName>
        <fullName evidence="1">Uncharacterized protein</fullName>
    </submittedName>
</protein>
<evidence type="ECO:0000313" key="2">
    <source>
        <dbReference type="Proteomes" id="UP001521785"/>
    </source>
</evidence>
<organism evidence="1 2">
    <name type="scientific">Paraconiothyrium brasiliense</name>
    <dbReference type="NCBI Taxonomy" id="300254"/>
    <lineage>
        <taxon>Eukaryota</taxon>
        <taxon>Fungi</taxon>
        <taxon>Dikarya</taxon>
        <taxon>Ascomycota</taxon>
        <taxon>Pezizomycotina</taxon>
        <taxon>Dothideomycetes</taxon>
        <taxon>Pleosporomycetidae</taxon>
        <taxon>Pleosporales</taxon>
        <taxon>Massarineae</taxon>
        <taxon>Didymosphaeriaceae</taxon>
        <taxon>Paraconiothyrium</taxon>
    </lineage>
</organism>
<dbReference type="Proteomes" id="UP001521785">
    <property type="component" value="Unassembled WGS sequence"/>
</dbReference>
<comment type="caution">
    <text evidence="1">The sequence shown here is derived from an EMBL/GenBank/DDBJ whole genome shotgun (WGS) entry which is preliminary data.</text>
</comment>
<reference evidence="1 2" key="1">
    <citation type="submission" date="2024-02" db="EMBL/GenBank/DDBJ databases">
        <title>De novo assembly and annotation of 12 fungi associated with fruit tree decline syndrome in Ontario, Canada.</title>
        <authorList>
            <person name="Sulman M."/>
            <person name="Ellouze W."/>
            <person name="Ilyukhin E."/>
        </authorList>
    </citation>
    <scope>NUCLEOTIDE SEQUENCE [LARGE SCALE GENOMIC DNA]</scope>
    <source>
        <strain evidence="1 2">M42-189</strain>
    </source>
</reference>
<name>A0ABR3RBA7_9PLEO</name>